<evidence type="ECO:0000313" key="2">
    <source>
        <dbReference type="EMBL" id="MFC7202670.1"/>
    </source>
</evidence>
<dbReference type="EMBL" id="JBHTAA010000001">
    <property type="protein sequence ID" value="MFC7202670.1"/>
    <property type="molecule type" value="Genomic_DNA"/>
</dbReference>
<feature type="transmembrane region" description="Helical" evidence="1">
    <location>
        <begin position="48"/>
        <end position="65"/>
    </location>
</feature>
<proteinExistence type="predicted"/>
<organism evidence="2 3">
    <name type="scientific">Haloferax namakaokahaiae</name>
    <dbReference type="NCBI Taxonomy" id="1748331"/>
    <lineage>
        <taxon>Archaea</taxon>
        <taxon>Methanobacteriati</taxon>
        <taxon>Methanobacteriota</taxon>
        <taxon>Stenosarchaea group</taxon>
        <taxon>Halobacteria</taxon>
        <taxon>Halobacteriales</taxon>
        <taxon>Haloferacaceae</taxon>
        <taxon>Haloferax</taxon>
    </lineage>
</organism>
<protein>
    <submittedName>
        <fullName evidence="2">Uncharacterized protein</fullName>
    </submittedName>
</protein>
<dbReference type="RefSeq" id="WP_390221966.1">
    <property type="nucleotide sequence ID" value="NZ_JBHTAA010000001.1"/>
</dbReference>
<dbReference type="Proteomes" id="UP001596481">
    <property type="component" value="Unassembled WGS sequence"/>
</dbReference>
<keyword evidence="1" id="KW-1133">Transmembrane helix</keyword>
<comment type="caution">
    <text evidence="2">The sequence shown here is derived from an EMBL/GenBank/DDBJ whole genome shotgun (WGS) entry which is preliminary data.</text>
</comment>
<name>A0ABD5ZC06_9EURY</name>
<evidence type="ECO:0000256" key="1">
    <source>
        <dbReference type="SAM" id="Phobius"/>
    </source>
</evidence>
<sequence>MNRPSVGLPAAAGLVTTITALRHDELGQVGVLVVLWVILGVSLSTTRLVYIFPALSAVVISYLGWDTLRIDTVET</sequence>
<dbReference type="AlphaFoldDB" id="A0ABD5ZC06"/>
<keyword evidence="1" id="KW-0812">Transmembrane</keyword>
<keyword evidence="1" id="KW-0472">Membrane</keyword>
<keyword evidence="3" id="KW-1185">Reference proteome</keyword>
<reference evidence="2 3" key="1">
    <citation type="journal article" date="2019" name="Int. J. Syst. Evol. Microbiol.">
        <title>The Global Catalogue of Microorganisms (GCM) 10K type strain sequencing project: providing services to taxonomists for standard genome sequencing and annotation.</title>
        <authorList>
            <consortium name="The Broad Institute Genomics Platform"/>
            <consortium name="The Broad Institute Genome Sequencing Center for Infectious Disease"/>
            <person name="Wu L."/>
            <person name="Ma J."/>
        </authorList>
    </citation>
    <scope>NUCLEOTIDE SEQUENCE [LARGE SCALE GENOMIC DNA]</scope>
    <source>
        <strain evidence="2 3">DSM 29988</strain>
    </source>
</reference>
<evidence type="ECO:0000313" key="3">
    <source>
        <dbReference type="Proteomes" id="UP001596481"/>
    </source>
</evidence>
<accession>A0ABD5ZC06</accession>
<feature type="transmembrane region" description="Helical" evidence="1">
    <location>
        <begin position="26"/>
        <end position="43"/>
    </location>
</feature>
<gene>
    <name evidence="2" type="ORF">ACFQJC_04030</name>
</gene>